<organism evidence="4 5">
    <name type="scientific">Pelagibius litoralis</name>
    <dbReference type="NCBI Taxonomy" id="374515"/>
    <lineage>
        <taxon>Bacteria</taxon>
        <taxon>Pseudomonadati</taxon>
        <taxon>Pseudomonadota</taxon>
        <taxon>Alphaproteobacteria</taxon>
        <taxon>Rhodospirillales</taxon>
        <taxon>Rhodovibrionaceae</taxon>
        <taxon>Pelagibius</taxon>
    </lineage>
</organism>
<reference evidence="4" key="1">
    <citation type="submission" date="2020-03" db="EMBL/GenBank/DDBJ databases">
        <title>Genome of Pelagibius litoralis DSM 21314T.</title>
        <authorList>
            <person name="Wang G."/>
        </authorList>
    </citation>
    <scope>NUCLEOTIDE SEQUENCE</scope>
    <source>
        <strain evidence="4">DSM 21314</strain>
    </source>
</reference>
<protein>
    <submittedName>
        <fullName evidence="4">MBL fold metallo-hydrolase</fullName>
    </submittedName>
</protein>
<proteinExistence type="predicted"/>
<dbReference type="InterPro" id="IPR001279">
    <property type="entry name" value="Metallo-B-lactamas"/>
</dbReference>
<evidence type="ECO:0000259" key="2">
    <source>
        <dbReference type="SMART" id="SM00849"/>
    </source>
</evidence>
<dbReference type="Gene3D" id="3.40.50.10890">
    <property type="match status" value="1"/>
</dbReference>
<feature type="domain" description="Metallo-beta-lactamase" evidence="2">
    <location>
        <begin position="13"/>
        <end position="242"/>
    </location>
</feature>
<keyword evidence="5" id="KW-1185">Reference proteome</keyword>
<evidence type="ECO:0000313" key="4">
    <source>
        <dbReference type="EMBL" id="NIA69825.1"/>
    </source>
</evidence>
<evidence type="ECO:0000313" key="5">
    <source>
        <dbReference type="Proteomes" id="UP000761264"/>
    </source>
</evidence>
<dbReference type="RefSeq" id="WP_167225798.1">
    <property type="nucleotide sequence ID" value="NZ_JAAQPH010000010.1"/>
</dbReference>
<dbReference type="GO" id="GO:0004521">
    <property type="term" value="F:RNA endonuclease activity"/>
    <property type="evidence" value="ECO:0007669"/>
    <property type="project" value="TreeGrafter"/>
</dbReference>
<dbReference type="SMART" id="SM01027">
    <property type="entry name" value="Beta-Casp"/>
    <property type="match status" value="1"/>
</dbReference>
<sequence length="534" mass="59071">MLLSFCGAAGTVTGSCYWMRTERCQFLVDCGMFQGSKTLKALNYGAFPFDPAKIDFVLLTHAHIDHAGLIPKLVKQGFKGPIFATEGSFDLLSYMLPDSAYIQESEVERLNRRNAQRGRLTVEPMYNGRDVEAALEAFSIIGYETWREVGEGVRARFWNAGHILGAASIEIEIATGQNNPRVCRLLFSGDIGPEHKLFHPDPEAPENFDYVCCESTYGGRRRTDATAEERRRILAQEVKAALQRGGNLLIPAFAVERTQELLLDLSVLFDRGLLPKVPVFLDSPLAIKATRVFAKNAADLEDTTNVPDLFRRPNIRFTESVEESKMIARFAGGAIIIAGSGMCDAGRIRHHLKNNLWRHDATVMLVGYQAPGTLGALLSRGASTVKIQGEDLRVKATIRQVDVYSGHADGDQLLAWLKARLPVKAAIFLTHGEEAGLAALRDGLEEMGVPAERIVVPQLDDVVDLLAGEGKVQFRPVPHRLQSESLRGLDWHNDLAEFSINLRDRLEEAADDKARRVILRRVSRALEGKGKSSS</sequence>
<dbReference type="PANTHER" id="PTHR11203">
    <property type="entry name" value="CLEAVAGE AND POLYADENYLATION SPECIFICITY FACTOR FAMILY MEMBER"/>
    <property type="match status" value="1"/>
</dbReference>
<dbReference type="GO" id="GO:0016787">
    <property type="term" value="F:hydrolase activity"/>
    <property type="evidence" value="ECO:0007669"/>
    <property type="project" value="UniProtKB-KW"/>
</dbReference>
<keyword evidence="1" id="KW-0378">Hydrolase</keyword>
<feature type="domain" description="Beta-Casp" evidence="3">
    <location>
        <begin position="258"/>
        <end position="378"/>
    </location>
</feature>
<dbReference type="Gene3D" id="3.60.15.10">
    <property type="entry name" value="Ribonuclease Z/Hydroxyacylglutathione hydrolase-like"/>
    <property type="match status" value="1"/>
</dbReference>
<name>A0A967KCR9_9PROT</name>
<comment type="caution">
    <text evidence="4">The sequence shown here is derived from an EMBL/GenBank/DDBJ whole genome shotgun (WGS) entry which is preliminary data.</text>
</comment>
<dbReference type="Pfam" id="PF10996">
    <property type="entry name" value="Beta-Casp"/>
    <property type="match status" value="1"/>
</dbReference>
<dbReference type="InterPro" id="IPR036866">
    <property type="entry name" value="RibonucZ/Hydroxyglut_hydro"/>
</dbReference>
<evidence type="ECO:0000256" key="1">
    <source>
        <dbReference type="ARBA" id="ARBA00022801"/>
    </source>
</evidence>
<dbReference type="SMART" id="SM00849">
    <property type="entry name" value="Lactamase_B"/>
    <property type="match status" value="1"/>
</dbReference>
<dbReference type="InterPro" id="IPR050698">
    <property type="entry name" value="MBL"/>
</dbReference>
<dbReference type="AlphaFoldDB" id="A0A967KCR9"/>
<gene>
    <name evidence="4" type="ORF">HBA54_14570</name>
</gene>
<dbReference type="Proteomes" id="UP000761264">
    <property type="component" value="Unassembled WGS sequence"/>
</dbReference>
<dbReference type="CDD" id="cd16295">
    <property type="entry name" value="TTHA0252-CPSF-like_MBL-fold"/>
    <property type="match status" value="1"/>
</dbReference>
<evidence type="ECO:0000259" key="3">
    <source>
        <dbReference type="SMART" id="SM01027"/>
    </source>
</evidence>
<dbReference type="InterPro" id="IPR011108">
    <property type="entry name" value="RMMBL"/>
</dbReference>
<dbReference type="PANTHER" id="PTHR11203:SF37">
    <property type="entry name" value="INTEGRATOR COMPLEX SUBUNIT 11"/>
    <property type="match status" value="1"/>
</dbReference>
<dbReference type="EMBL" id="JAAQPH010000010">
    <property type="protein sequence ID" value="NIA69825.1"/>
    <property type="molecule type" value="Genomic_DNA"/>
</dbReference>
<dbReference type="SUPFAM" id="SSF56281">
    <property type="entry name" value="Metallo-hydrolase/oxidoreductase"/>
    <property type="match status" value="1"/>
</dbReference>
<accession>A0A967KCR9</accession>
<dbReference type="Pfam" id="PF07521">
    <property type="entry name" value="RMMBL"/>
    <property type="match status" value="1"/>
</dbReference>
<dbReference type="InterPro" id="IPR022712">
    <property type="entry name" value="Beta_Casp"/>
</dbReference>
<dbReference type="Pfam" id="PF00753">
    <property type="entry name" value="Lactamase_B"/>
    <property type="match status" value="1"/>
</dbReference>